<evidence type="ECO:0000256" key="3">
    <source>
        <dbReference type="ARBA" id="ARBA00023180"/>
    </source>
</evidence>
<name>A0ABR1HJE9_9HYPO</name>
<dbReference type="InterPro" id="IPR002772">
    <property type="entry name" value="Glyco_hydro_3_C"/>
</dbReference>
<dbReference type="PANTHER" id="PTHR30620">
    <property type="entry name" value="PERIPLASMIC BETA-GLUCOSIDASE-RELATED"/>
    <property type="match status" value="1"/>
</dbReference>
<keyword evidence="2" id="KW-0378">Hydrolase</keyword>
<keyword evidence="7" id="KW-0732">Signal</keyword>
<dbReference type="SMART" id="SM01217">
    <property type="entry name" value="Fn3_like"/>
    <property type="match status" value="1"/>
</dbReference>
<evidence type="ECO:0000256" key="1">
    <source>
        <dbReference type="ARBA" id="ARBA00005336"/>
    </source>
</evidence>
<keyword evidence="5" id="KW-0326">Glycosidase</keyword>
<sequence length="769" mass="84377">MKPSLFFCAAALAGFSEAAKKPMYKDKNASIDDRVADLLKRMTVKEKMAQLIQGDMTNYLNITDGTVNKTGLKWNMEYRANSLWTGLYTEMETVQKAAKLAQDYMLEETELGIPTFVQSEGLHGFLALNATIFNSPIGIGCSFNPELVEKMGNIIATEALALGVNQLFSPQADLARELRFGRVEECFGEDPYLVGEMAYSFAKGLQDEGVSAMVKHYAAFATPEQGINTAPVHGGERELRSLYLPPFKRAIIDSGATSIMSSYNSYDGVPVVSDAHLLNDILREEWGYEYYVISDAGGTARLANAFFVCEIEDNECITLEALPNGNDVEMGGGYWSYEIIPELIESGKLDSKALDTAVSRVLRSKFKMGLFENPYPGVPAKKIFDHINTKKNKQLARELDTESIVLLENHDNTLPLKKNAHVAVIGPMAHGYVNYGDYVIHTAMSRGITPLDGIKAASKGKVTYAKGCERWSNDDSGFDEAVAAAEAADVAVVVVGTWSRDQNELWGGLNATTGEHIDVSNLNLVGAMPRLVQAIIDTGKPTVVVFSSGKPITEPWISEEAAALVQQFYQSEQGGHALADILYGNENPSGKLSVSFPYDVGTLPIYYDHLNSARMWPNAGRVYENGTLKFGNNYVLETPTALYSFGYGLSYSEFEFSNPSVSKKKVSASDTVTVTVDVTNKSKRDGAEVVQLYVKDMLATVDVPRFQLKGFKKVEVKAGKTKKVKIDLAVSEWGLWNRKMEYVVEPGEFTVYVGNSSEDFLGNVTVTVG</sequence>
<dbReference type="InterPro" id="IPR026891">
    <property type="entry name" value="Fn3-like"/>
</dbReference>
<dbReference type="PANTHER" id="PTHR30620:SF117">
    <property type="entry name" value="BETA-1,4-XYLOSIDASE (EUROFUNG)"/>
    <property type="match status" value="1"/>
</dbReference>
<dbReference type="Pfam" id="PF01915">
    <property type="entry name" value="Glyco_hydro_3_C"/>
    <property type="match status" value="1"/>
</dbReference>
<comment type="caution">
    <text evidence="9">The sequence shown here is derived from an EMBL/GenBank/DDBJ whole genome shotgun (WGS) entry which is preliminary data.</text>
</comment>
<dbReference type="Gene3D" id="3.40.50.1700">
    <property type="entry name" value="Glycoside hydrolase family 3 C-terminal domain"/>
    <property type="match status" value="1"/>
</dbReference>
<dbReference type="SUPFAM" id="SSF51445">
    <property type="entry name" value="(Trans)glycosidases"/>
    <property type="match status" value="1"/>
</dbReference>
<feature type="chain" id="PRO_5045712377" description="Fibronectin type III-like domain-containing protein" evidence="7">
    <location>
        <begin position="19"/>
        <end position="769"/>
    </location>
</feature>
<dbReference type="InterPro" id="IPR017853">
    <property type="entry name" value="GH"/>
</dbReference>
<reference evidence="9 10" key="1">
    <citation type="journal article" date="2025" name="Microbiol. Resour. Announc.">
        <title>Draft genome sequences for Neonectria magnoliae and Neonectria punicea, canker pathogens of Liriodendron tulipifera and Acer saccharum in West Virginia.</title>
        <authorList>
            <person name="Petronek H.M."/>
            <person name="Kasson M.T."/>
            <person name="Metheny A.M."/>
            <person name="Stauder C.M."/>
            <person name="Lovett B."/>
            <person name="Lynch S.C."/>
            <person name="Garnas J.R."/>
            <person name="Kasson L.R."/>
            <person name="Stajich J.E."/>
        </authorList>
    </citation>
    <scope>NUCLEOTIDE SEQUENCE [LARGE SCALE GENOMIC DNA]</scope>
    <source>
        <strain evidence="9 10">NRRL 64651</strain>
    </source>
</reference>
<evidence type="ECO:0000256" key="5">
    <source>
        <dbReference type="ARBA" id="ARBA00023295"/>
    </source>
</evidence>
<dbReference type="InterPro" id="IPR001764">
    <property type="entry name" value="Glyco_hydro_3_N"/>
</dbReference>
<dbReference type="Pfam" id="PF00933">
    <property type="entry name" value="Glyco_hydro_3"/>
    <property type="match status" value="1"/>
</dbReference>
<feature type="domain" description="Fibronectin type III-like" evidence="8">
    <location>
        <begin position="688"/>
        <end position="757"/>
    </location>
</feature>
<evidence type="ECO:0000256" key="6">
    <source>
        <dbReference type="ARBA" id="ARBA00023326"/>
    </source>
</evidence>
<evidence type="ECO:0000256" key="4">
    <source>
        <dbReference type="ARBA" id="ARBA00023277"/>
    </source>
</evidence>
<comment type="similarity">
    <text evidence="1">Belongs to the glycosyl hydrolase 3 family.</text>
</comment>
<dbReference type="Gene3D" id="3.20.20.300">
    <property type="entry name" value="Glycoside hydrolase, family 3, N-terminal domain"/>
    <property type="match status" value="1"/>
</dbReference>
<evidence type="ECO:0000256" key="7">
    <source>
        <dbReference type="SAM" id="SignalP"/>
    </source>
</evidence>
<evidence type="ECO:0000256" key="2">
    <source>
        <dbReference type="ARBA" id="ARBA00022801"/>
    </source>
</evidence>
<keyword evidence="6" id="KW-0624">Polysaccharide degradation</keyword>
<keyword evidence="3" id="KW-0325">Glycoprotein</keyword>
<dbReference type="Proteomes" id="UP001498421">
    <property type="component" value="Unassembled WGS sequence"/>
</dbReference>
<evidence type="ECO:0000313" key="9">
    <source>
        <dbReference type="EMBL" id="KAK7421287.1"/>
    </source>
</evidence>
<dbReference type="SUPFAM" id="SSF52279">
    <property type="entry name" value="Beta-D-glucan exohydrolase, C-terminal domain"/>
    <property type="match status" value="1"/>
</dbReference>
<keyword evidence="4" id="KW-0119">Carbohydrate metabolism</keyword>
<organism evidence="9 10">
    <name type="scientific">Neonectria magnoliae</name>
    <dbReference type="NCBI Taxonomy" id="2732573"/>
    <lineage>
        <taxon>Eukaryota</taxon>
        <taxon>Fungi</taxon>
        <taxon>Dikarya</taxon>
        <taxon>Ascomycota</taxon>
        <taxon>Pezizomycotina</taxon>
        <taxon>Sordariomycetes</taxon>
        <taxon>Hypocreomycetidae</taxon>
        <taxon>Hypocreales</taxon>
        <taxon>Nectriaceae</taxon>
        <taxon>Neonectria</taxon>
    </lineage>
</organism>
<evidence type="ECO:0000313" key="10">
    <source>
        <dbReference type="Proteomes" id="UP001498421"/>
    </source>
</evidence>
<feature type="signal peptide" evidence="7">
    <location>
        <begin position="1"/>
        <end position="18"/>
    </location>
</feature>
<dbReference type="InterPro" id="IPR036881">
    <property type="entry name" value="Glyco_hydro_3_C_sf"/>
</dbReference>
<dbReference type="InterPro" id="IPR013783">
    <property type="entry name" value="Ig-like_fold"/>
</dbReference>
<accession>A0ABR1HJE9</accession>
<dbReference type="EMBL" id="JAZAVK010000122">
    <property type="protein sequence ID" value="KAK7421287.1"/>
    <property type="molecule type" value="Genomic_DNA"/>
</dbReference>
<gene>
    <name evidence="9" type="ORF">QQZ08_010003</name>
</gene>
<protein>
    <recommendedName>
        <fullName evidence="8">Fibronectin type III-like domain-containing protein</fullName>
    </recommendedName>
</protein>
<dbReference type="Pfam" id="PF14310">
    <property type="entry name" value="Fn3-like"/>
    <property type="match status" value="1"/>
</dbReference>
<keyword evidence="10" id="KW-1185">Reference proteome</keyword>
<proteinExistence type="inferred from homology"/>
<dbReference type="Gene3D" id="2.60.40.10">
    <property type="entry name" value="Immunoglobulins"/>
    <property type="match status" value="1"/>
</dbReference>
<dbReference type="PRINTS" id="PR00133">
    <property type="entry name" value="GLHYDRLASE3"/>
</dbReference>
<dbReference type="InterPro" id="IPR036962">
    <property type="entry name" value="Glyco_hydro_3_N_sf"/>
</dbReference>
<evidence type="ECO:0000259" key="8">
    <source>
        <dbReference type="SMART" id="SM01217"/>
    </source>
</evidence>
<dbReference type="InterPro" id="IPR051915">
    <property type="entry name" value="Cellulose_Degrad_GH3"/>
</dbReference>